<feature type="compositionally biased region" description="Basic and acidic residues" evidence="6">
    <location>
        <begin position="502"/>
        <end position="514"/>
    </location>
</feature>
<feature type="compositionally biased region" description="Basic and acidic residues" evidence="6">
    <location>
        <begin position="102"/>
        <end position="123"/>
    </location>
</feature>
<evidence type="ECO:0000259" key="7">
    <source>
        <dbReference type="PROSITE" id="PS51469"/>
    </source>
</evidence>
<reference evidence="8 9" key="1">
    <citation type="submission" date="2023-03" db="EMBL/GenBank/DDBJ databases">
        <title>High-quality genome of Scylla paramamosain provides insights in environmental adaptation.</title>
        <authorList>
            <person name="Zhang L."/>
        </authorList>
    </citation>
    <scope>NUCLEOTIDE SEQUENCE [LARGE SCALE GENOMIC DNA]</scope>
    <source>
        <strain evidence="8">LZ_2023a</strain>
        <tissue evidence="8">Muscle</tissue>
    </source>
</reference>
<evidence type="ECO:0000256" key="4">
    <source>
        <dbReference type="ARBA" id="ARBA00023136"/>
    </source>
</evidence>
<feature type="region of interest" description="Disordered" evidence="6">
    <location>
        <begin position="71"/>
        <end position="327"/>
    </location>
</feature>
<accession>A0AAW0V6I3</accession>
<feature type="region of interest" description="Disordered" evidence="6">
    <location>
        <begin position="1"/>
        <end position="23"/>
    </location>
</feature>
<feature type="region of interest" description="Disordered" evidence="6">
    <location>
        <begin position="1586"/>
        <end position="1606"/>
    </location>
</feature>
<feature type="compositionally biased region" description="Polar residues" evidence="6">
    <location>
        <begin position="515"/>
        <end position="528"/>
    </location>
</feature>
<sequence>MTGEERSRPRQAGDGRPLGIRPRLGISPTAVFLIMSLGLSLAAEETHTSEVAASAPTTQFQPLSQLERAKSILGVTDQASEAPPLPSHSHSSQGIRKIISSMKKDFLAKRSSSESTAPRDTHTEVTGTNQANQGLIKSILRAVSQEGSKKAKTGEEEQPSPAYIEEDASKEDAQTEEHADEEEVHRGTEEKTSGKEKFIKVISEVVLRGDDTPEPLETPSSMLPPAEEVKEEMTKEVRAHIEGESSSSKESHEEKVLEVEEQKTDSLSVESVGSDDRSSDTKVVNEEKEIESEVPEEIPAAKKKEEKVAGEPITTPPATMEGDAEGVPPMGSGIEVVTKALGVVDVEVDVARSNTSINPVAAVNERRSIFSRKSEVTLSHIFGAKEFLKHFPAENFTHLRTHQPGHSKPFQKDATASEETQPQHKSEPAPKEESREPVEGETVIGSEAKIVLEGAKEVSSSSIPIESKEKEDRKKTQERLESEAVPHAAETEGESITAAADGKGKKPKVDEGTQQHEAQGQVESTQEAHTPLQPSLADVEAKGEMPHPTEIAESVKVEAEKVAETHQTPSDAGKSLEEPTQEIQTTESLSPVTEAKNVSEPATRAEEEQKAVVKEESKAEELLEKAVKEQVNKTEKEKEAVVSTKVEEEKEKPATVDIDAADEGTKKKKKPSESEKPKKKEAADKSADAKQGEREKEKAADTLETYSQFTQRVNAEKKNDIMTNGHGTNGHGKGPKVKSKNYASPDCGSKLLTANPEATHASKVIHSNKDEYLLNKCRDKTWFIIELCESIRPQKFDIANFELFSNLPKDIHVLGSHRYPSRDWTSLAWAQGQEGNRGVQSFPVETEDFFKYIKVEVHSHYGPEYFCPISLFRIYGLSEFEVIDTVEDAEEPEEAEIFIEAQPDEKKTKDEGKPSVIPAVIKNMFTGVLDVIKRGYRPHTSTSESGDNCYTLQPTHTVDKRSCQLADSLNYILSCYHTEYQMLMQTSFVSNTVKNSGFCRLLASTMCLTPEVSDSVVYDTVCNSSYLCIMLSPKHLLAMCFMHDSRIVNSQVECESAGTLLPENFSATTPPILPTENRMPSYVKNAKINTSTITRTDATVPHVNSMVAQAEEKWSEQGNGAKQIPVEPVTVGQEEPAASPASDAMVAEPSKPKKSKSSGSGQDQVVKEEEQPDNTTEPEERVAVEGASAVGVEISDEEGVKEEEEKQEEEHPHPVTPLPVETKLSSTSPTNKESVVVRLSNKIKALEYNMSISSQYLEELSRRYKSQMEEMQRQFNLTIAALNATSRQAFERDQHHQRDIEMLEEQLASVTAILRKLVEERESLAHTVVEQHLLLMVVEVVVLCVVFVLCYKRTTRHRLLELEGQERRAQTPSEDPSDRQGLGSSNSLSSWTRGRVRRRSVDSITRERSSNQRRCRRPSEEALRISGTYEDLLIIEPAIPIMVDSVSDRKKKKKSSSGVLKRSKSNASIVEKSCNSTKRSQRLENLDMSSAGVLFFGDQVETKGVSNSPQVDPASLQFSGDTVDSPVGADIISTRSYVEEVMSASHPYNDINAVTSKKHSTSCSQNSENLNRNWGKLTKSHSLSCSSEKLRNGEKKKKKLKKRNNTIQESQQLYSHEAEMYPETNRTSYNGLSEHNPEYYYNGRSSVHFSETSDALGNHMFSADVTKW</sequence>
<protein>
    <recommendedName>
        <fullName evidence="7">SUN domain-containing protein</fullName>
    </recommendedName>
</protein>
<feature type="compositionally biased region" description="Basic and acidic residues" evidence="6">
    <location>
        <begin position="1"/>
        <end position="13"/>
    </location>
</feature>
<keyword evidence="2" id="KW-0812">Transmembrane</keyword>
<evidence type="ECO:0000313" key="8">
    <source>
        <dbReference type="EMBL" id="KAK8407806.1"/>
    </source>
</evidence>
<dbReference type="Proteomes" id="UP001487740">
    <property type="component" value="Unassembled WGS sequence"/>
</dbReference>
<feature type="region of interest" description="Disordered" evidence="6">
    <location>
        <begin position="399"/>
        <end position="741"/>
    </location>
</feature>
<dbReference type="GO" id="GO:0034975">
    <property type="term" value="P:protein folding in endoplasmic reticulum"/>
    <property type="evidence" value="ECO:0007669"/>
    <property type="project" value="TreeGrafter"/>
</dbReference>
<feature type="compositionally biased region" description="Basic and acidic residues" evidence="6">
    <location>
        <begin position="466"/>
        <end position="484"/>
    </location>
</feature>
<feature type="compositionally biased region" description="Acidic residues" evidence="6">
    <location>
        <begin position="1194"/>
        <end position="1207"/>
    </location>
</feature>
<comment type="caution">
    <text evidence="8">The sequence shown here is derived from an EMBL/GenBank/DDBJ whole genome shotgun (WGS) entry which is preliminary data.</text>
</comment>
<feature type="compositionally biased region" description="Polar residues" evidence="6">
    <location>
        <begin position="124"/>
        <end position="135"/>
    </location>
</feature>
<organism evidence="8 9">
    <name type="scientific">Scylla paramamosain</name>
    <name type="common">Mud crab</name>
    <dbReference type="NCBI Taxonomy" id="85552"/>
    <lineage>
        <taxon>Eukaryota</taxon>
        <taxon>Metazoa</taxon>
        <taxon>Ecdysozoa</taxon>
        <taxon>Arthropoda</taxon>
        <taxon>Crustacea</taxon>
        <taxon>Multicrustacea</taxon>
        <taxon>Malacostraca</taxon>
        <taxon>Eumalacostraca</taxon>
        <taxon>Eucarida</taxon>
        <taxon>Decapoda</taxon>
        <taxon>Pleocyemata</taxon>
        <taxon>Brachyura</taxon>
        <taxon>Eubrachyura</taxon>
        <taxon>Portunoidea</taxon>
        <taxon>Portunidae</taxon>
        <taxon>Portuninae</taxon>
        <taxon>Scylla</taxon>
    </lineage>
</organism>
<feature type="compositionally biased region" description="Basic and acidic residues" evidence="6">
    <location>
        <begin position="227"/>
        <end position="264"/>
    </location>
</feature>
<evidence type="ECO:0000256" key="3">
    <source>
        <dbReference type="ARBA" id="ARBA00022989"/>
    </source>
</evidence>
<evidence type="ECO:0000313" key="9">
    <source>
        <dbReference type="Proteomes" id="UP001487740"/>
    </source>
</evidence>
<feature type="compositionally biased region" description="Basic and acidic residues" evidence="6">
    <location>
        <begin position="1400"/>
        <end position="1410"/>
    </location>
</feature>
<feature type="region of interest" description="Disordered" evidence="6">
    <location>
        <begin position="1131"/>
        <end position="1229"/>
    </location>
</feature>
<dbReference type="EMBL" id="JARAKH010000001">
    <property type="protein sequence ID" value="KAK8407806.1"/>
    <property type="molecule type" value="Genomic_DNA"/>
</dbReference>
<dbReference type="InterPro" id="IPR045120">
    <property type="entry name" value="Suco/Slp1-like"/>
</dbReference>
<gene>
    <name evidence="8" type="ORF">O3P69_002385</name>
</gene>
<feature type="compositionally biased region" description="Basic and acidic residues" evidence="6">
    <location>
        <begin position="553"/>
        <end position="564"/>
    </location>
</feature>
<proteinExistence type="predicted"/>
<dbReference type="GO" id="GO:0012505">
    <property type="term" value="C:endomembrane system"/>
    <property type="evidence" value="ECO:0007669"/>
    <property type="project" value="UniProtKB-SubCell"/>
</dbReference>
<feature type="region of interest" description="Disordered" evidence="6">
    <location>
        <begin position="1446"/>
        <end position="1473"/>
    </location>
</feature>
<feature type="region of interest" description="Disordered" evidence="6">
    <location>
        <begin position="1365"/>
        <end position="1394"/>
    </location>
</feature>
<feature type="compositionally biased region" description="Low complexity" evidence="6">
    <location>
        <begin position="1184"/>
        <end position="1193"/>
    </location>
</feature>
<dbReference type="Pfam" id="PF07738">
    <property type="entry name" value="Sad1_UNC"/>
    <property type="match status" value="1"/>
</dbReference>
<dbReference type="PANTHER" id="PTHR12953">
    <property type="entry name" value="MEMBRANE PROTEIN CH1 RELATED"/>
    <property type="match status" value="1"/>
</dbReference>
<feature type="compositionally biased region" description="Polar residues" evidence="6">
    <location>
        <begin position="1382"/>
        <end position="1392"/>
    </location>
</feature>
<feature type="compositionally biased region" description="Polar residues" evidence="6">
    <location>
        <begin position="581"/>
        <end position="591"/>
    </location>
</feature>
<feature type="compositionally biased region" description="Basic and acidic residues" evidence="6">
    <location>
        <begin position="170"/>
        <end position="199"/>
    </location>
</feature>
<evidence type="ECO:0000256" key="5">
    <source>
        <dbReference type="SAM" id="Coils"/>
    </source>
</evidence>
<evidence type="ECO:0000256" key="2">
    <source>
        <dbReference type="ARBA" id="ARBA00022692"/>
    </source>
</evidence>
<evidence type="ECO:0000256" key="6">
    <source>
        <dbReference type="SAM" id="MobiDB-lite"/>
    </source>
</evidence>
<name>A0AAW0V6I3_SCYPA</name>
<keyword evidence="5" id="KW-0175">Coiled coil</keyword>
<comment type="subcellular location">
    <subcellularLocation>
        <location evidence="1">Endomembrane system</location>
    </subcellularLocation>
</comment>
<feature type="compositionally biased region" description="Basic and acidic residues" evidence="6">
    <location>
        <begin position="671"/>
        <end position="701"/>
    </location>
</feature>
<feature type="compositionally biased region" description="Basic and acidic residues" evidence="6">
    <location>
        <begin position="299"/>
        <end position="309"/>
    </location>
</feature>
<dbReference type="InterPro" id="IPR012919">
    <property type="entry name" value="SUN_dom"/>
</dbReference>
<feature type="compositionally biased region" description="Basic and acidic residues" evidence="6">
    <location>
        <begin position="421"/>
        <end position="438"/>
    </location>
</feature>
<feature type="compositionally biased region" description="Polar residues" evidence="6">
    <location>
        <begin position="704"/>
        <end position="713"/>
    </location>
</feature>
<keyword evidence="9" id="KW-1185">Reference proteome</keyword>
<evidence type="ECO:0000256" key="1">
    <source>
        <dbReference type="ARBA" id="ARBA00004308"/>
    </source>
</evidence>
<keyword evidence="3" id="KW-1133">Transmembrane helix</keyword>
<feature type="coiled-coil region" evidence="5">
    <location>
        <begin position="1254"/>
        <end position="1320"/>
    </location>
</feature>
<feature type="compositionally biased region" description="Basic residues" evidence="6">
    <location>
        <begin position="1594"/>
        <end position="1604"/>
    </location>
</feature>
<feature type="region of interest" description="Disordered" evidence="6">
    <location>
        <begin position="1400"/>
        <end position="1419"/>
    </location>
</feature>
<dbReference type="GO" id="GO:0016020">
    <property type="term" value="C:membrane"/>
    <property type="evidence" value="ECO:0007669"/>
    <property type="project" value="InterPro"/>
</dbReference>
<keyword evidence="4" id="KW-0472">Membrane</keyword>
<dbReference type="PANTHER" id="PTHR12953:SF0">
    <property type="entry name" value="SUN DOMAIN-CONTAINING OSSIFICATION FACTOR"/>
    <property type="match status" value="1"/>
</dbReference>
<dbReference type="GO" id="GO:0005737">
    <property type="term" value="C:cytoplasm"/>
    <property type="evidence" value="ECO:0007669"/>
    <property type="project" value="TreeGrafter"/>
</dbReference>
<feature type="domain" description="SUN" evidence="7">
    <location>
        <begin position="718"/>
        <end position="879"/>
    </location>
</feature>
<feature type="compositionally biased region" description="Basic and acidic residues" evidence="6">
    <location>
        <begin position="603"/>
        <end position="654"/>
    </location>
</feature>
<feature type="compositionally biased region" description="Basic and acidic residues" evidence="6">
    <location>
        <begin position="274"/>
        <end position="287"/>
    </location>
</feature>
<dbReference type="PROSITE" id="PS51469">
    <property type="entry name" value="SUN"/>
    <property type="match status" value="1"/>
</dbReference>